<feature type="compositionally biased region" description="Pro residues" evidence="1">
    <location>
        <begin position="27"/>
        <end position="45"/>
    </location>
</feature>
<dbReference type="SUPFAM" id="SSF159501">
    <property type="entry name" value="EreA/ChaN-like"/>
    <property type="match status" value="2"/>
</dbReference>
<organism evidence="2 3">
    <name type="scientific">Pseudomonas asplenii</name>
    <dbReference type="NCBI Taxonomy" id="53407"/>
    <lineage>
        <taxon>Bacteria</taxon>
        <taxon>Pseudomonadati</taxon>
        <taxon>Pseudomonadota</taxon>
        <taxon>Gammaproteobacteria</taxon>
        <taxon>Pseudomonadales</taxon>
        <taxon>Pseudomonadaceae</taxon>
        <taxon>Pseudomonas</taxon>
    </lineage>
</organism>
<protein>
    <recommendedName>
        <fullName evidence="4">C-terminal region of Pasteurella multocida toxin residues 569-1285</fullName>
    </recommendedName>
</protein>
<gene>
    <name evidence="2" type="ORF">SAMN05216581_3008</name>
</gene>
<sequence>MSPKTPIRPGTPGTGSADTPTIRPTELSPPLPPRLPGTGHPPLPGIPAAHLSTDTPSAPPTVPPGAAALAISSIAGTVANRLAPGRALSAYARPAPRGLLPPDRDGLRIAQQRRFVNLEDGRIVMVRYDESVRAYCAQAREEYLPSGPALYRLAGTDIWKENHAASALRPYQLPAWPTVMPQPGRSTTVTGRPPDEAAHDQILQPIRTRLLADAENFFKQHRLPARPPVPELPADTQEGALIEILYRQGQGVVIGERYTDSGSKLFLIGNMATLAENGVRTLYVERLRTDVDQVHLDDFHRSGNLSAALDSHLRSLDGDYADAPAGPHSYRSLIISARAHGIRVQALDCAASDSLRGPDAQMFTRATALSYHADRVIQADQVGGRQGKWLALVNLYHASGYAPKSTPGLSRLRGVIGLEIKNAMSGPAIRVMTVAKPDLKDPMRLVSPDLKLTVKVPWLEALEIPLPYRKVLQERIRNPEEIARRTHFKLGERAHDEAAITDFLEREEHLGNTSEKFFSWSDGRRHAQPHIPEVPADSTAARVFEMLYENNQGVVLAAEQGSLTARKLLLENLPALATLNVRKLYVQNLLTDLDQPFIDGFQATGILPERFQQALVSEDLRQSFGLANEYSLQRLLLGAREHGIVIQALDTAASYRKQRQKHNVPAFNYVAHKIIASDQQQHGAHKWLALVLNINAGPVRGIPGLAQLQGAAALRTVAIGPQAAARVSPDPGYVERVYGRNEYVRADLVLEVNTDSGPMPRASQDPRSCLGWLEVEPSFLVERQGEHFILVQKIYRTGQDHYRETVIEVQDGKYSIAPGTPLSNGVQYASIADLVWGLKGEGKVQVAEIPGVIPIPAVPRLDTHPQLNRPGMFIIDESANGPVLINRSRDRSLSVTPIRRTPSGKLYIQHRRWGYDDTQLFASREDLSRELARRTGLVPYSVPADL</sequence>
<dbReference type="Proteomes" id="UP000182272">
    <property type="component" value="Chromosome I"/>
</dbReference>
<proteinExistence type="predicted"/>
<dbReference type="CDD" id="cd14729">
    <property type="entry name" value="RtxA-like"/>
    <property type="match status" value="2"/>
</dbReference>
<evidence type="ECO:0000256" key="1">
    <source>
        <dbReference type="SAM" id="MobiDB-lite"/>
    </source>
</evidence>
<evidence type="ECO:0000313" key="3">
    <source>
        <dbReference type="Proteomes" id="UP000182272"/>
    </source>
</evidence>
<accession>A0A1H6NJI0</accession>
<evidence type="ECO:0000313" key="2">
    <source>
        <dbReference type="EMBL" id="SEI15674.1"/>
    </source>
</evidence>
<dbReference type="RefSeq" id="WP_231986204.1">
    <property type="nucleotide sequence ID" value="NZ_LT629972.1"/>
</dbReference>
<reference evidence="2 3" key="1">
    <citation type="submission" date="2016-10" db="EMBL/GenBank/DDBJ databases">
        <authorList>
            <person name="de Groot N.N."/>
        </authorList>
    </citation>
    <scope>NUCLEOTIDE SEQUENCE [LARGE SCALE GENOMIC DNA]</scope>
    <source>
        <strain evidence="2 3">LMG 2158</strain>
    </source>
</reference>
<dbReference type="EMBL" id="LT629972">
    <property type="protein sequence ID" value="SEI15674.1"/>
    <property type="molecule type" value="Genomic_DNA"/>
</dbReference>
<evidence type="ECO:0008006" key="4">
    <source>
        <dbReference type="Google" id="ProtNLM"/>
    </source>
</evidence>
<name>A0A1H6NJI0_9PSED</name>
<dbReference type="Gene3D" id="3.40.50.11550">
    <property type="match status" value="2"/>
</dbReference>
<feature type="region of interest" description="Disordered" evidence="1">
    <location>
        <begin position="1"/>
        <end position="64"/>
    </location>
</feature>
<dbReference type="AlphaFoldDB" id="A0A1H6NJI0"/>